<evidence type="ECO:0000313" key="2">
    <source>
        <dbReference type="EMBL" id="TPG35633.1"/>
    </source>
</evidence>
<proteinExistence type="predicted"/>
<evidence type="ECO:0000313" key="3">
    <source>
        <dbReference type="Proteomes" id="UP000320095"/>
    </source>
</evidence>
<dbReference type="SMART" id="SM01012">
    <property type="entry name" value="ANTAR"/>
    <property type="match status" value="1"/>
</dbReference>
<dbReference type="OrthoDB" id="4635735at2"/>
<dbReference type="GO" id="GO:0003723">
    <property type="term" value="F:RNA binding"/>
    <property type="evidence" value="ECO:0007669"/>
    <property type="project" value="InterPro"/>
</dbReference>
<keyword evidence="3" id="KW-1185">Reference proteome</keyword>
<organism evidence="2 3">
    <name type="scientific">Mycolicibacterium hodleri</name>
    <dbReference type="NCBI Taxonomy" id="49897"/>
    <lineage>
        <taxon>Bacteria</taxon>
        <taxon>Bacillati</taxon>
        <taxon>Actinomycetota</taxon>
        <taxon>Actinomycetes</taxon>
        <taxon>Mycobacteriales</taxon>
        <taxon>Mycobacteriaceae</taxon>
        <taxon>Mycolicibacterium</taxon>
    </lineage>
</organism>
<evidence type="ECO:0000259" key="1">
    <source>
        <dbReference type="PROSITE" id="PS50921"/>
    </source>
</evidence>
<accession>A0A502ED62</accession>
<dbReference type="InterPro" id="IPR011006">
    <property type="entry name" value="CheY-like_superfamily"/>
</dbReference>
<protein>
    <submittedName>
        <fullName evidence="2">ANTAR domain-containing protein</fullName>
    </submittedName>
</protein>
<comment type="caution">
    <text evidence="2">The sequence shown here is derived from an EMBL/GenBank/DDBJ whole genome shotgun (WGS) entry which is preliminary data.</text>
</comment>
<feature type="domain" description="ANTAR" evidence="1">
    <location>
        <begin position="9"/>
        <end position="70"/>
    </location>
</feature>
<dbReference type="EMBL" id="RCZG01000002">
    <property type="protein sequence ID" value="TPG35633.1"/>
    <property type="molecule type" value="Genomic_DNA"/>
</dbReference>
<dbReference type="AlphaFoldDB" id="A0A502ED62"/>
<gene>
    <name evidence="2" type="ORF">EAH80_05990</name>
</gene>
<dbReference type="SUPFAM" id="SSF52172">
    <property type="entry name" value="CheY-like"/>
    <property type="match status" value="1"/>
</dbReference>
<sequence length="107" mass="12032">MAETPPHSNGMPHYSHDQVDAIVANRAAIEQAKGILMFVHAIDGVAAFHLLRSQSRTSRIKLRLLAEQFINDVSALTFDERLDLETACSHLLLTAHERVRRGPESYR</sequence>
<dbReference type="Gene3D" id="1.10.10.10">
    <property type="entry name" value="Winged helix-like DNA-binding domain superfamily/Winged helix DNA-binding domain"/>
    <property type="match status" value="1"/>
</dbReference>
<reference evidence="2 3" key="1">
    <citation type="journal article" date="2019" name="Environ. Microbiol.">
        <title>Species interactions and distinct microbial communities in high Arctic permafrost affected cryosols are associated with the CH4 and CO2 gas fluxes.</title>
        <authorList>
            <person name="Altshuler I."/>
            <person name="Hamel J."/>
            <person name="Turney S."/>
            <person name="Magnuson E."/>
            <person name="Levesque R."/>
            <person name="Greer C."/>
            <person name="Whyte L.G."/>
        </authorList>
    </citation>
    <scope>NUCLEOTIDE SEQUENCE [LARGE SCALE GENOMIC DNA]</scope>
    <source>
        <strain evidence="2 3">S5.20</strain>
    </source>
</reference>
<dbReference type="Proteomes" id="UP000320095">
    <property type="component" value="Unassembled WGS sequence"/>
</dbReference>
<dbReference type="Pfam" id="PF03861">
    <property type="entry name" value="ANTAR"/>
    <property type="match status" value="1"/>
</dbReference>
<dbReference type="InterPro" id="IPR036388">
    <property type="entry name" value="WH-like_DNA-bd_sf"/>
</dbReference>
<dbReference type="PROSITE" id="PS50921">
    <property type="entry name" value="ANTAR"/>
    <property type="match status" value="1"/>
</dbReference>
<name>A0A502ED62_9MYCO</name>
<dbReference type="InterPro" id="IPR005561">
    <property type="entry name" value="ANTAR"/>
</dbReference>